<organism evidence="1 2">
    <name type="scientific">Umbelopsis vinacea</name>
    <dbReference type="NCBI Taxonomy" id="44442"/>
    <lineage>
        <taxon>Eukaryota</taxon>
        <taxon>Fungi</taxon>
        <taxon>Fungi incertae sedis</taxon>
        <taxon>Mucoromycota</taxon>
        <taxon>Mucoromycotina</taxon>
        <taxon>Umbelopsidomycetes</taxon>
        <taxon>Umbelopsidales</taxon>
        <taxon>Umbelopsidaceae</taxon>
        <taxon>Umbelopsis</taxon>
    </lineage>
</organism>
<comment type="caution">
    <text evidence="1">The sequence shown here is derived from an EMBL/GenBank/DDBJ whole genome shotgun (WGS) entry which is preliminary data.</text>
</comment>
<gene>
    <name evidence="1" type="ORF">INT44_008707</name>
</gene>
<dbReference type="InterPro" id="IPR018858">
    <property type="entry name" value="DUF2458"/>
</dbReference>
<dbReference type="EMBL" id="JAEPRA010000008">
    <property type="protein sequence ID" value="KAG2181891.1"/>
    <property type="molecule type" value="Genomic_DNA"/>
</dbReference>
<proteinExistence type="predicted"/>
<reference evidence="1" key="1">
    <citation type="submission" date="2020-12" db="EMBL/GenBank/DDBJ databases">
        <title>Metabolic potential, ecology and presence of endohyphal bacteria is reflected in genomic diversity of Mucoromycotina.</title>
        <authorList>
            <person name="Muszewska A."/>
            <person name="Okrasinska A."/>
            <person name="Steczkiewicz K."/>
            <person name="Drgas O."/>
            <person name="Orlowska M."/>
            <person name="Perlinska-Lenart U."/>
            <person name="Aleksandrzak-Piekarczyk T."/>
            <person name="Szatraj K."/>
            <person name="Zielenkiewicz U."/>
            <person name="Pilsyk S."/>
            <person name="Malc E."/>
            <person name="Mieczkowski P."/>
            <person name="Kruszewska J.S."/>
            <person name="Biernat P."/>
            <person name="Pawlowska J."/>
        </authorList>
    </citation>
    <scope>NUCLEOTIDE SEQUENCE</scope>
    <source>
        <strain evidence="1">WA0000051536</strain>
    </source>
</reference>
<evidence type="ECO:0000313" key="1">
    <source>
        <dbReference type="EMBL" id="KAG2181891.1"/>
    </source>
</evidence>
<keyword evidence="2" id="KW-1185">Reference proteome</keyword>
<name>A0A8H7PZA9_9FUNG</name>
<evidence type="ECO:0000313" key="2">
    <source>
        <dbReference type="Proteomes" id="UP000612746"/>
    </source>
</evidence>
<dbReference type="Pfam" id="PF10454">
    <property type="entry name" value="DUF2458"/>
    <property type="match status" value="1"/>
</dbReference>
<dbReference type="OrthoDB" id="21617at2759"/>
<accession>A0A8H7PZA9</accession>
<dbReference type="AlphaFoldDB" id="A0A8H7PZA9"/>
<dbReference type="Proteomes" id="UP000612746">
    <property type="component" value="Unassembled WGS sequence"/>
</dbReference>
<sequence>MSLSTEELLKLVQAAQASSQSNGEFPPTQQQVRAMTQSNWYVHKLTIMQLADIPQQTSTVPMFSLPNIDVSLLDQQVLRQVRSEYLAQQQASTTDVPQSNINLDHQKVEEDDSNLESAKSITPEVLVKLSKLAKEANLLDVLRKMKQEQHDRERELWRRREELTKRLNVEKDHVLARELIGIDVTKEMEAVERTIATELKKFDQSIVKDMDRQKKRQEERLKELKVPFFRTSTNDPTIKKLQSRVFKILLDMLDD</sequence>
<protein>
    <submittedName>
        <fullName evidence="1">Uncharacterized protein</fullName>
    </submittedName>
</protein>